<evidence type="ECO:0000313" key="2">
    <source>
        <dbReference type="Proteomes" id="UP000466931"/>
    </source>
</evidence>
<dbReference type="RefSeq" id="WP_109788397.1">
    <property type="nucleotide sequence ID" value="NZ_AP022612.1"/>
</dbReference>
<protein>
    <submittedName>
        <fullName evidence="1">Uncharacterized protein</fullName>
    </submittedName>
</protein>
<proteinExistence type="predicted"/>
<reference evidence="1" key="1">
    <citation type="journal article" date="2019" name="Emerg. Microbes Infect.">
        <title>Comprehensive subspecies identification of 175 nontuberculous mycobacteria species based on 7547 genomic profiles.</title>
        <authorList>
            <person name="Matsumoto Y."/>
            <person name="Kinjo T."/>
            <person name="Motooka D."/>
            <person name="Nabeya D."/>
            <person name="Jung N."/>
            <person name="Uechi K."/>
            <person name="Horii T."/>
            <person name="Iida T."/>
            <person name="Fujita J."/>
            <person name="Nakamura S."/>
        </authorList>
    </citation>
    <scope>NUCLEOTIDE SEQUENCE [LARGE SCALE GENOMIC DNA]</scope>
    <source>
        <strain evidence="1">JCM 13671</strain>
    </source>
</reference>
<reference evidence="1" key="2">
    <citation type="submission" date="2020-02" db="EMBL/GenBank/DDBJ databases">
        <authorList>
            <person name="Matsumoto Y."/>
            <person name="Motooka D."/>
            <person name="Nakamura S."/>
        </authorList>
    </citation>
    <scope>NUCLEOTIDE SEQUENCE</scope>
    <source>
        <strain evidence="1">JCM 13671</strain>
    </source>
</reference>
<dbReference type="AlphaFoldDB" id="A0A7I7XWN5"/>
<name>A0A7I7XWN5_9MYCO</name>
<evidence type="ECO:0000313" key="1">
    <source>
        <dbReference type="EMBL" id="BBZ33698.1"/>
    </source>
</evidence>
<sequence length="330" mass="36750">MTDTIDFEVRRHTPTLAHYRRDWTPDTGAHLSGIWIGAVVSDAGGENYWGLRGTDDFIAGMAHVVSPVCGFRSLPKVLDPNAPHLFPEYSGIDWFEPLTYTASDELVQTTYPSGRIERDNDGFHWFDAGGRWEIHGRTVSDAVITHVPAQDGIDHDVFYRHELMYATGTVNGVEVSGYAHQDFAYGPEGMIYTELPIARKLQGMWVSWLHEYSDGEIGGGSFWQGRDELAFGPGYQVKNGITTTRDDITAEPAFDDAGRLVTLTASYGAKLYSFAFDTMGSPLHYFGTLTEGPSGQAITRSWCWVEYANGMLTPEILDLVAQQYRLARGR</sequence>
<accession>A0A7I7XWN5</accession>
<keyword evidence="2" id="KW-1185">Reference proteome</keyword>
<dbReference type="OrthoDB" id="4685828at2"/>
<dbReference type="Proteomes" id="UP000466931">
    <property type="component" value="Chromosome"/>
</dbReference>
<dbReference type="EMBL" id="AP022612">
    <property type="protein sequence ID" value="BBZ33698.1"/>
    <property type="molecule type" value="Genomic_DNA"/>
</dbReference>
<gene>
    <name evidence="1" type="ORF">MCNF_23030</name>
</gene>
<organism evidence="1 2">
    <name type="scientific">Mycolicibacterium confluentis</name>
    <dbReference type="NCBI Taxonomy" id="28047"/>
    <lineage>
        <taxon>Bacteria</taxon>
        <taxon>Bacillati</taxon>
        <taxon>Actinomycetota</taxon>
        <taxon>Actinomycetes</taxon>
        <taxon>Mycobacteriales</taxon>
        <taxon>Mycobacteriaceae</taxon>
        <taxon>Mycolicibacterium</taxon>
    </lineage>
</organism>